<feature type="chain" id="PRO_5042012198" evidence="1">
    <location>
        <begin position="26"/>
        <end position="580"/>
    </location>
</feature>
<evidence type="ECO:0000259" key="2">
    <source>
        <dbReference type="SMART" id="SM00672"/>
    </source>
</evidence>
<name>A0AAD7FPM6_9AGAR</name>
<evidence type="ECO:0000313" key="4">
    <source>
        <dbReference type="Proteomes" id="UP001221142"/>
    </source>
</evidence>
<sequence length="580" mass="66266">MKTPRQLALLAVLVFTAVTLQFSWQVYPTSQGSWAGGPQAKHTFRDDGLIELNPLGNHPIFELISRAQDAWQDKLDRASTTLPEAVREYRRRYGRNPPKGFDVWWNYVREHNVQLPDEYDQIYRDLEPFWGIDPKDLDVMRSELEGKVDSYTVGKNATGNLSILNYSLTPGAEDHLLIGARGMIRLLESVQHLLPAFRAVVSPQDPPNRLTDFFVYDAALQAAADNRVLNRGQFPAVNSTGWTSACGPGSPARELDLEGSLPEKATQGPTFIYDHKLAMDPCLHPRHFWQHGIFIWEGKGPNPRRELFPEFSYTSSPVHHNIRIPTLYLWVEDILPRSDDPEWEDKPDHRLLWRGSTTGMTQPGERADTATRLRKSHRVRLIEFVNDLKGMLSILPSVKSQSERIGEPLQVPMSRVNPAVMDIAFAGSPMLCDAELCSVLGKMHFQKSQSLREAGDYKYVSDVDGNGWSGRFQRLLISNSLIFKSTIYPDWYTDRIAPWVHYVPVQLDLSDLHNALLFFRGSDISGVDAHDELARQIASAGRRWAKEFWRTEDMIAYFFRLLLEYARVMSEDREAMTFHI</sequence>
<keyword evidence="4" id="KW-1185">Reference proteome</keyword>
<dbReference type="EMBL" id="JARKIF010000008">
    <property type="protein sequence ID" value="KAJ7632273.1"/>
    <property type="molecule type" value="Genomic_DNA"/>
</dbReference>
<protein>
    <submittedName>
        <fullName evidence="3">Glycosyl transferase family 90-domain-containing protein</fullName>
    </submittedName>
</protein>
<feature type="domain" description="Glycosyl transferase CAP10" evidence="2">
    <location>
        <begin position="295"/>
        <end position="572"/>
    </location>
</feature>
<dbReference type="InterPro" id="IPR051091">
    <property type="entry name" value="O-Glucosyltr/Glycosyltrsf_90"/>
</dbReference>
<evidence type="ECO:0000313" key="3">
    <source>
        <dbReference type="EMBL" id="KAJ7632273.1"/>
    </source>
</evidence>
<dbReference type="PANTHER" id="PTHR12203">
    <property type="entry name" value="KDEL LYS-ASP-GLU-LEU CONTAINING - RELATED"/>
    <property type="match status" value="1"/>
</dbReference>
<keyword evidence="1" id="KW-0732">Signal</keyword>
<accession>A0AAD7FPM6</accession>
<dbReference type="InterPro" id="IPR006598">
    <property type="entry name" value="CAP10"/>
</dbReference>
<organism evidence="3 4">
    <name type="scientific">Roridomyces roridus</name>
    <dbReference type="NCBI Taxonomy" id="1738132"/>
    <lineage>
        <taxon>Eukaryota</taxon>
        <taxon>Fungi</taxon>
        <taxon>Dikarya</taxon>
        <taxon>Basidiomycota</taxon>
        <taxon>Agaricomycotina</taxon>
        <taxon>Agaricomycetes</taxon>
        <taxon>Agaricomycetidae</taxon>
        <taxon>Agaricales</taxon>
        <taxon>Marasmiineae</taxon>
        <taxon>Mycenaceae</taxon>
        <taxon>Roridomyces</taxon>
    </lineage>
</organism>
<dbReference type="PANTHER" id="PTHR12203:SF118">
    <property type="entry name" value="BETA-1,2-XYLOSYLTRANSFERASE 1"/>
    <property type="match status" value="1"/>
</dbReference>
<gene>
    <name evidence="3" type="ORF">FB45DRAFT_912025</name>
</gene>
<comment type="caution">
    <text evidence="3">The sequence shown here is derived from an EMBL/GenBank/DDBJ whole genome shotgun (WGS) entry which is preliminary data.</text>
</comment>
<reference evidence="3" key="1">
    <citation type="submission" date="2023-03" db="EMBL/GenBank/DDBJ databases">
        <title>Massive genome expansion in bonnet fungi (Mycena s.s.) driven by repeated elements and novel gene families across ecological guilds.</title>
        <authorList>
            <consortium name="Lawrence Berkeley National Laboratory"/>
            <person name="Harder C.B."/>
            <person name="Miyauchi S."/>
            <person name="Viragh M."/>
            <person name="Kuo A."/>
            <person name="Thoen E."/>
            <person name="Andreopoulos B."/>
            <person name="Lu D."/>
            <person name="Skrede I."/>
            <person name="Drula E."/>
            <person name="Henrissat B."/>
            <person name="Morin E."/>
            <person name="Kohler A."/>
            <person name="Barry K."/>
            <person name="LaButti K."/>
            <person name="Morin E."/>
            <person name="Salamov A."/>
            <person name="Lipzen A."/>
            <person name="Mereny Z."/>
            <person name="Hegedus B."/>
            <person name="Baldrian P."/>
            <person name="Stursova M."/>
            <person name="Weitz H."/>
            <person name="Taylor A."/>
            <person name="Grigoriev I.V."/>
            <person name="Nagy L.G."/>
            <person name="Martin F."/>
            <person name="Kauserud H."/>
        </authorList>
    </citation>
    <scope>NUCLEOTIDE SEQUENCE</scope>
    <source>
        <strain evidence="3">9284</strain>
    </source>
</reference>
<feature type="signal peptide" evidence="1">
    <location>
        <begin position="1"/>
        <end position="25"/>
    </location>
</feature>
<dbReference type="GO" id="GO:0016740">
    <property type="term" value="F:transferase activity"/>
    <property type="evidence" value="ECO:0007669"/>
    <property type="project" value="UniProtKB-KW"/>
</dbReference>
<keyword evidence="3" id="KW-0808">Transferase</keyword>
<dbReference type="AlphaFoldDB" id="A0AAD7FPM6"/>
<dbReference type="Proteomes" id="UP001221142">
    <property type="component" value="Unassembled WGS sequence"/>
</dbReference>
<dbReference type="Pfam" id="PF05686">
    <property type="entry name" value="Glyco_transf_90"/>
    <property type="match status" value="1"/>
</dbReference>
<evidence type="ECO:0000256" key="1">
    <source>
        <dbReference type="SAM" id="SignalP"/>
    </source>
</evidence>
<dbReference type="SMART" id="SM00672">
    <property type="entry name" value="CAP10"/>
    <property type="match status" value="1"/>
</dbReference>
<proteinExistence type="predicted"/>